<comment type="subcellular location">
    <subcellularLocation>
        <location evidence="1">Nucleus</location>
    </subcellularLocation>
</comment>
<feature type="non-terminal residue" evidence="7">
    <location>
        <position position="1"/>
    </location>
</feature>
<evidence type="ECO:0000256" key="5">
    <source>
        <dbReference type="ARBA" id="ARBA00038392"/>
    </source>
</evidence>
<dbReference type="SUPFAM" id="SSF47113">
    <property type="entry name" value="Histone-fold"/>
    <property type="match status" value="1"/>
</dbReference>
<dbReference type="GO" id="GO:0005669">
    <property type="term" value="C:transcription factor TFIID complex"/>
    <property type="evidence" value="ECO:0007669"/>
    <property type="project" value="EnsemblFungi"/>
</dbReference>
<keyword evidence="2" id="KW-0805">Transcription regulation</keyword>
<evidence type="ECO:0000313" key="7">
    <source>
        <dbReference type="EMBL" id="ODV89728.1"/>
    </source>
</evidence>
<proteinExistence type="inferred from homology"/>
<protein>
    <recommendedName>
        <fullName evidence="6">Transcription initiation factor TFIID subunit 13</fullName>
    </recommendedName>
</protein>
<dbReference type="OrthoDB" id="10266074at2759"/>
<gene>
    <name evidence="7" type="ORF">CANCADRAFT_19534</name>
</gene>
<accession>A0A1E4TDJ8</accession>
<evidence type="ECO:0000313" key="8">
    <source>
        <dbReference type="Proteomes" id="UP000095023"/>
    </source>
</evidence>
<dbReference type="Proteomes" id="UP000095023">
    <property type="component" value="Unassembled WGS sequence"/>
</dbReference>
<dbReference type="PANTHER" id="PTHR11380">
    <property type="entry name" value="TRANSCRIPTION INITIATION FACTOR TFIID/SUPT3-RELATED"/>
    <property type="match status" value="1"/>
</dbReference>
<dbReference type="Gene3D" id="1.10.20.10">
    <property type="entry name" value="Histone, subunit A"/>
    <property type="match status" value="1"/>
</dbReference>
<evidence type="ECO:0000256" key="3">
    <source>
        <dbReference type="ARBA" id="ARBA00023163"/>
    </source>
</evidence>
<keyword evidence="8" id="KW-1185">Reference proteome</keyword>
<reference evidence="8" key="1">
    <citation type="submission" date="2016-02" db="EMBL/GenBank/DDBJ databases">
        <title>Comparative genomics of biotechnologically important yeasts.</title>
        <authorList>
            <consortium name="DOE Joint Genome Institute"/>
            <person name="Riley R."/>
            <person name="Haridas S."/>
            <person name="Wolfe K.H."/>
            <person name="Lopes M.R."/>
            <person name="Hittinger C.T."/>
            <person name="Goker M."/>
            <person name="Salamov A."/>
            <person name="Wisecaver J."/>
            <person name="Long T.M."/>
            <person name="Aerts A.L."/>
            <person name="Barry K."/>
            <person name="Choi C."/>
            <person name="Clum A."/>
            <person name="Coughlan A.Y."/>
            <person name="Deshpande S."/>
            <person name="Douglass A.P."/>
            <person name="Hanson S.J."/>
            <person name="Klenk H.-P."/>
            <person name="Labutti K."/>
            <person name="Lapidus A."/>
            <person name="Lindquist E."/>
            <person name="Lipzen A."/>
            <person name="Meier-Kolthoff J.P."/>
            <person name="Ohm R.A."/>
            <person name="Otillar R.P."/>
            <person name="Pangilinan J."/>
            <person name="Peng Y."/>
            <person name="Rokas A."/>
            <person name="Rosa C.A."/>
            <person name="Scheuner C."/>
            <person name="Sibirny A.A."/>
            <person name="Slot J.C."/>
            <person name="Stielow J.B."/>
            <person name="Sun H."/>
            <person name="Kurtzman C.P."/>
            <person name="Blackwell M."/>
            <person name="Jeffries T.W."/>
            <person name="Grigoriev I.V."/>
        </authorList>
    </citation>
    <scope>NUCLEOTIDE SEQUENCE [LARGE SCALE GENOMIC DNA]</scope>
    <source>
        <strain evidence="8">NRRL Y-17796</strain>
    </source>
</reference>
<dbReference type="Pfam" id="PF02269">
    <property type="entry name" value="TFIID-18kDa"/>
    <property type="match status" value="1"/>
</dbReference>
<dbReference type="InterPro" id="IPR003195">
    <property type="entry name" value="TFIID_TAF13"/>
</dbReference>
<sequence>SRKRKRAGLFTNDVRSLLYAFGDVKNPNSETVAVLEDILSGYIVDLCHEASKFSRTAGRAKVKVDDFKFALRKDPQKIGRVEELLAMQKLIRDAKKTFD</sequence>
<dbReference type="GO" id="GO:0051123">
    <property type="term" value="P:RNA polymerase II preinitiation complex assembly"/>
    <property type="evidence" value="ECO:0007669"/>
    <property type="project" value="EnsemblFungi"/>
</dbReference>
<dbReference type="InterPro" id="IPR009072">
    <property type="entry name" value="Histone-fold"/>
</dbReference>
<evidence type="ECO:0000256" key="6">
    <source>
        <dbReference type="ARBA" id="ARBA00040136"/>
    </source>
</evidence>
<dbReference type="EMBL" id="KV453843">
    <property type="protein sequence ID" value="ODV89728.1"/>
    <property type="molecule type" value="Genomic_DNA"/>
</dbReference>
<keyword evidence="4" id="KW-0539">Nucleus</keyword>
<dbReference type="PANTHER" id="PTHR11380:SF5">
    <property type="entry name" value="TRANSCRIPTION INITIATION FACTOR TFIID SUBUNIT 13"/>
    <property type="match status" value="1"/>
</dbReference>
<feature type="non-terminal residue" evidence="7">
    <location>
        <position position="99"/>
    </location>
</feature>
<dbReference type="GO" id="GO:0045944">
    <property type="term" value="P:positive regulation of transcription by RNA polymerase II"/>
    <property type="evidence" value="ECO:0007669"/>
    <property type="project" value="EnsemblFungi"/>
</dbReference>
<evidence type="ECO:0000256" key="1">
    <source>
        <dbReference type="ARBA" id="ARBA00004123"/>
    </source>
</evidence>
<keyword evidence="3" id="KW-0804">Transcription</keyword>
<dbReference type="AlphaFoldDB" id="A0A1E4TDJ8"/>
<comment type="similarity">
    <text evidence="5">Belongs to the TAF13 family.</text>
</comment>
<dbReference type="GO" id="GO:0046982">
    <property type="term" value="F:protein heterodimerization activity"/>
    <property type="evidence" value="ECO:0007669"/>
    <property type="project" value="InterPro"/>
</dbReference>
<name>A0A1E4TDJ8_9ASCO</name>
<dbReference type="CDD" id="cd07978">
    <property type="entry name" value="HFD_TAF13"/>
    <property type="match status" value="1"/>
</dbReference>
<evidence type="ECO:0000256" key="2">
    <source>
        <dbReference type="ARBA" id="ARBA00023015"/>
    </source>
</evidence>
<evidence type="ECO:0000256" key="4">
    <source>
        <dbReference type="ARBA" id="ARBA00023242"/>
    </source>
</evidence>
<organism evidence="7 8">
    <name type="scientific">Tortispora caseinolytica NRRL Y-17796</name>
    <dbReference type="NCBI Taxonomy" id="767744"/>
    <lineage>
        <taxon>Eukaryota</taxon>
        <taxon>Fungi</taxon>
        <taxon>Dikarya</taxon>
        <taxon>Ascomycota</taxon>
        <taxon>Saccharomycotina</taxon>
        <taxon>Trigonopsidomycetes</taxon>
        <taxon>Trigonopsidales</taxon>
        <taxon>Trigonopsidaceae</taxon>
        <taxon>Tortispora</taxon>
    </lineage>
</organism>